<proteinExistence type="predicted"/>
<dbReference type="STRING" id="76114.ebA3744"/>
<organism evidence="1 2">
    <name type="scientific">Aromatoleum aromaticum (strain DSM 19018 / LMG 30748 / EbN1)</name>
    <name type="common">Azoarcus sp. (strain EbN1)</name>
    <dbReference type="NCBI Taxonomy" id="76114"/>
    <lineage>
        <taxon>Bacteria</taxon>
        <taxon>Pseudomonadati</taxon>
        <taxon>Pseudomonadota</taxon>
        <taxon>Betaproteobacteria</taxon>
        <taxon>Rhodocyclales</taxon>
        <taxon>Rhodocyclaceae</taxon>
        <taxon>Aromatoleum</taxon>
    </lineage>
</organism>
<dbReference type="KEGG" id="eba:ebA3744"/>
<name>Q5P380_AROAE</name>
<reference evidence="1 2" key="1">
    <citation type="journal article" date="2005" name="Arch. Microbiol.">
        <title>The genome sequence of an anaerobic aromatic-degrading denitrifying bacterium, strain EbN1.</title>
        <authorList>
            <person name="Rabus R."/>
            <person name="Kube M."/>
            <person name="Heider J."/>
            <person name="Beck A."/>
            <person name="Heitmann K."/>
            <person name="Widdel F."/>
            <person name="Reinhardt R."/>
        </authorList>
    </citation>
    <scope>NUCLEOTIDE SEQUENCE [LARGE SCALE GENOMIC DNA]</scope>
    <source>
        <strain evidence="1 2">EbN1</strain>
    </source>
</reference>
<protein>
    <submittedName>
        <fullName evidence="1">Uncharacterized protein</fullName>
    </submittedName>
</protein>
<dbReference type="Proteomes" id="UP000006552">
    <property type="component" value="Chromosome"/>
</dbReference>
<keyword evidence="2" id="KW-1185">Reference proteome</keyword>
<sequence>MPCGEQPRRPRQPLNICPNINCEILWLRFTNACCVPAFVPERQRVAHFFATSCTAATRPTFDGPRITP</sequence>
<accession>Q5P380</accession>
<dbReference type="AlphaFoldDB" id="Q5P380"/>
<gene>
    <name evidence="1" type="ORF">ebA3744</name>
</gene>
<dbReference type="HOGENOM" id="CLU_2784861_0_0_4"/>
<dbReference type="EMBL" id="CR555306">
    <property type="protein sequence ID" value="CAI08234.1"/>
    <property type="molecule type" value="Genomic_DNA"/>
</dbReference>
<evidence type="ECO:0000313" key="1">
    <source>
        <dbReference type="EMBL" id="CAI08234.1"/>
    </source>
</evidence>
<evidence type="ECO:0000313" key="2">
    <source>
        <dbReference type="Proteomes" id="UP000006552"/>
    </source>
</evidence>